<comment type="caution">
    <text evidence="1">The sequence shown here is derived from an EMBL/GenBank/DDBJ whole genome shotgun (WGS) entry which is preliminary data.</text>
</comment>
<dbReference type="PANTHER" id="PTHR33710">
    <property type="entry name" value="BNAC02G09200D PROTEIN"/>
    <property type="match status" value="1"/>
</dbReference>
<protein>
    <submittedName>
        <fullName evidence="1">Reverse transcriptase</fullName>
    </submittedName>
</protein>
<dbReference type="SUPFAM" id="SSF56219">
    <property type="entry name" value="DNase I-like"/>
    <property type="match status" value="1"/>
</dbReference>
<organism evidence="1 2">
    <name type="scientific">Senna tora</name>
    <dbReference type="NCBI Taxonomy" id="362788"/>
    <lineage>
        <taxon>Eukaryota</taxon>
        <taxon>Viridiplantae</taxon>
        <taxon>Streptophyta</taxon>
        <taxon>Embryophyta</taxon>
        <taxon>Tracheophyta</taxon>
        <taxon>Spermatophyta</taxon>
        <taxon>Magnoliopsida</taxon>
        <taxon>eudicotyledons</taxon>
        <taxon>Gunneridae</taxon>
        <taxon>Pentapetalae</taxon>
        <taxon>rosids</taxon>
        <taxon>fabids</taxon>
        <taxon>Fabales</taxon>
        <taxon>Fabaceae</taxon>
        <taxon>Caesalpinioideae</taxon>
        <taxon>Cassia clade</taxon>
        <taxon>Senna</taxon>
    </lineage>
</organism>
<gene>
    <name evidence="1" type="ORF">G2W53_017724</name>
</gene>
<keyword evidence="1" id="KW-0695">RNA-directed DNA polymerase</keyword>
<dbReference type="OrthoDB" id="1749390at2759"/>
<name>A0A834TQU1_9FABA</name>
<dbReference type="PANTHER" id="PTHR33710:SF71">
    <property type="entry name" value="ENDONUCLEASE_EXONUCLEASE_PHOSPHATASE DOMAIN-CONTAINING PROTEIN"/>
    <property type="match status" value="1"/>
</dbReference>
<dbReference type="Proteomes" id="UP000634136">
    <property type="component" value="Unassembled WGS sequence"/>
</dbReference>
<dbReference type="InterPro" id="IPR036691">
    <property type="entry name" value="Endo/exonu/phosph_ase_sf"/>
</dbReference>
<evidence type="ECO:0000313" key="1">
    <source>
        <dbReference type="EMBL" id="KAF7826560.1"/>
    </source>
</evidence>
<keyword evidence="1" id="KW-0548">Nucleotidyltransferase</keyword>
<sequence length="665" mass="76072">MQIEDLGLEKEFIGLKEDVVIVDVQSPPRLGPEKSGSMYMHEKLTLSSEEAAKCKKNITRIAHKEVVTGATRTENQSIQGDSRWRNRKSNKLENCPQNYFVKLPPEEEDSDKAPSLQTLKVSSELSKGFQKRLDLKRCRDEPPCFFSSHLLLLGNGDMEEDRPNEAYSKEEVRGVLELADLCIRHKPSLLFLMETKARKNKVEFLRRKLRFDKVFVVEAIGRSGGLALFWKNSVVLQVMDSCANFIHTAIQLSSQGQVFLMTFMYGHPDFSDRRHLWPIISNLNHDREIEEFKNFLDSVSFTDMALQGGRFTWCNNRDAGCVREWIDRCLFNEAWLSLFPSAWLETVPVVEFDHSPLILSQKIAEVSAKLQVWEKNTFKRADKEIIRLRKTLSDLLNDDDFEGRMDQVRCVKRKLADLKKQEEKFWESRSRVKWLRSGDKNTRFFHAVTMQRRNINRISCLQLSNGEWEIDETKIMEAFSGFYSDLFTTINPPDPSPLLASFPVKVSEAMNTALLERVSLDELKSAVFGLGALKAPGPDGLNGMFFQKGAMDQSLYQGIKLAPTCPNISHLLFADDAMFFAYSKDSEIYSLVDILNKFTNFSGQKVNVDKSGIIFEKSTPQAIRNAMCSILNIREWISPSKYLAETSESTMELQPPCVSDLLPIL</sequence>
<dbReference type="Gene3D" id="3.60.10.10">
    <property type="entry name" value="Endonuclease/exonuclease/phosphatase"/>
    <property type="match status" value="1"/>
</dbReference>
<dbReference type="AlphaFoldDB" id="A0A834TQU1"/>
<evidence type="ECO:0000313" key="2">
    <source>
        <dbReference type="Proteomes" id="UP000634136"/>
    </source>
</evidence>
<keyword evidence="2" id="KW-1185">Reference proteome</keyword>
<keyword evidence="1" id="KW-0808">Transferase</keyword>
<dbReference type="GO" id="GO:0003964">
    <property type="term" value="F:RNA-directed DNA polymerase activity"/>
    <property type="evidence" value="ECO:0007669"/>
    <property type="project" value="UniProtKB-KW"/>
</dbReference>
<proteinExistence type="predicted"/>
<dbReference type="EMBL" id="JAAIUW010000006">
    <property type="protein sequence ID" value="KAF7826560.1"/>
    <property type="molecule type" value="Genomic_DNA"/>
</dbReference>
<reference evidence="1" key="1">
    <citation type="submission" date="2020-09" db="EMBL/GenBank/DDBJ databases">
        <title>Genome-Enabled Discovery of Anthraquinone Biosynthesis in Senna tora.</title>
        <authorList>
            <person name="Kang S.-H."/>
            <person name="Pandey R.P."/>
            <person name="Lee C.-M."/>
            <person name="Sim J.-S."/>
            <person name="Jeong J.-T."/>
            <person name="Choi B.-S."/>
            <person name="Jung M."/>
            <person name="Ginzburg D."/>
            <person name="Zhao K."/>
            <person name="Won S.Y."/>
            <person name="Oh T.-J."/>
            <person name="Yu Y."/>
            <person name="Kim N.-H."/>
            <person name="Lee O.R."/>
            <person name="Lee T.-H."/>
            <person name="Bashyal P."/>
            <person name="Kim T.-S."/>
            <person name="Lee W.-H."/>
            <person name="Kawkins C."/>
            <person name="Kim C.-K."/>
            <person name="Kim J.S."/>
            <person name="Ahn B.O."/>
            <person name="Rhee S.Y."/>
            <person name="Sohng J.K."/>
        </authorList>
    </citation>
    <scope>NUCLEOTIDE SEQUENCE</scope>
    <source>
        <tissue evidence="1">Leaf</tissue>
    </source>
</reference>
<accession>A0A834TQU1</accession>